<dbReference type="InterPro" id="IPR036291">
    <property type="entry name" value="NAD(P)-bd_dom_sf"/>
</dbReference>
<protein>
    <recommendedName>
        <fullName evidence="4">GDP-mannose 4,6-dehydratase</fullName>
        <ecNumber evidence="4">4.2.1.47</ecNumber>
    </recommendedName>
</protein>
<dbReference type="PANTHER" id="PTHR43715:SF1">
    <property type="entry name" value="GDP-MANNOSE 4,6 DEHYDRATASE"/>
    <property type="match status" value="1"/>
</dbReference>
<dbReference type="Pfam" id="PF16363">
    <property type="entry name" value="GDP_Man_Dehyd"/>
    <property type="match status" value="1"/>
</dbReference>
<dbReference type="InterPro" id="IPR006368">
    <property type="entry name" value="GDP_Man_deHydtase"/>
</dbReference>
<gene>
    <name evidence="8" type="ORF">D9V37_15890</name>
</gene>
<comment type="similarity">
    <text evidence="3">Belongs to the NAD(P)-dependent epimerase/dehydratase family. GDP-mannose 4,6-dehydratase subfamily.</text>
</comment>
<comment type="caution">
    <text evidence="8">The sequence shown here is derived from an EMBL/GenBank/DDBJ whole genome shotgun (WGS) entry which is preliminary data.</text>
</comment>
<evidence type="ECO:0000313" key="8">
    <source>
        <dbReference type="EMBL" id="RLV47643.1"/>
    </source>
</evidence>
<keyword evidence="5" id="KW-0456">Lyase</keyword>
<dbReference type="RefSeq" id="WP_121807149.1">
    <property type="nucleotide sequence ID" value="NZ_RDBE01000010.1"/>
</dbReference>
<dbReference type="GO" id="GO:0008446">
    <property type="term" value="F:GDP-mannose 4,6-dehydratase activity"/>
    <property type="evidence" value="ECO:0007669"/>
    <property type="project" value="UniProtKB-EC"/>
</dbReference>
<evidence type="ECO:0000256" key="6">
    <source>
        <dbReference type="ARBA" id="ARBA00059383"/>
    </source>
</evidence>
<proteinExistence type="inferred from homology"/>
<dbReference type="FunFam" id="3.40.50.720:FF:000924">
    <property type="entry name" value="GDP-mannose 4,6 dehydratase"/>
    <property type="match status" value="1"/>
</dbReference>
<comment type="function">
    <text evidence="6">Catalyzes the conversion of GDP-D-mannose to GDP-4-dehydro-6-deoxy-D-mannose.</text>
</comment>
<dbReference type="CDD" id="cd05260">
    <property type="entry name" value="GDP_MD_SDR_e"/>
    <property type="match status" value="1"/>
</dbReference>
<reference evidence="8 9" key="1">
    <citation type="submission" date="2018-10" db="EMBL/GenBank/DDBJ databases">
        <title>Marmoricola sp. 4Q3S-7 whole genome shotgun sequence.</title>
        <authorList>
            <person name="Li F."/>
        </authorList>
    </citation>
    <scope>NUCLEOTIDE SEQUENCE [LARGE SCALE GENOMIC DNA]</scope>
    <source>
        <strain evidence="8 9">4Q3S-7</strain>
    </source>
</reference>
<feature type="domain" description="NAD(P)-binding" evidence="7">
    <location>
        <begin position="4"/>
        <end position="311"/>
    </location>
</feature>
<dbReference type="PANTHER" id="PTHR43715">
    <property type="entry name" value="GDP-MANNOSE 4,6-DEHYDRATASE"/>
    <property type="match status" value="1"/>
</dbReference>
<evidence type="ECO:0000256" key="3">
    <source>
        <dbReference type="ARBA" id="ARBA00009263"/>
    </source>
</evidence>
<evidence type="ECO:0000313" key="9">
    <source>
        <dbReference type="Proteomes" id="UP000281708"/>
    </source>
</evidence>
<evidence type="ECO:0000256" key="2">
    <source>
        <dbReference type="ARBA" id="ARBA00001937"/>
    </source>
</evidence>
<dbReference type="EMBL" id="RDBE01000010">
    <property type="protein sequence ID" value="RLV47643.1"/>
    <property type="molecule type" value="Genomic_DNA"/>
</dbReference>
<keyword evidence="9" id="KW-1185">Reference proteome</keyword>
<evidence type="ECO:0000256" key="1">
    <source>
        <dbReference type="ARBA" id="ARBA00000188"/>
    </source>
</evidence>
<dbReference type="SUPFAM" id="SSF51735">
    <property type="entry name" value="NAD(P)-binding Rossmann-fold domains"/>
    <property type="match status" value="1"/>
</dbReference>
<dbReference type="Gene3D" id="3.40.50.720">
    <property type="entry name" value="NAD(P)-binding Rossmann-like Domain"/>
    <property type="match status" value="1"/>
</dbReference>
<dbReference type="InterPro" id="IPR016040">
    <property type="entry name" value="NAD(P)-bd_dom"/>
</dbReference>
<name>A0A3L8NYK0_9ACTN</name>
<comment type="catalytic activity">
    <reaction evidence="1">
        <text>GDP-alpha-D-mannose = GDP-4-dehydro-alpha-D-rhamnose + H2O</text>
        <dbReference type="Rhea" id="RHEA:23820"/>
        <dbReference type="ChEBI" id="CHEBI:15377"/>
        <dbReference type="ChEBI" id="CHEBI:57527"/>
        <dbReference type="ChEBI" id="CHEBI:57964"/>
        <dbReference type="EC" id="4.2.1.47"/>
    </reaction>
</comment>
<dbReference type="GO" id="GO:0042351">
    <property type="term" value="P:'de novo' GDP-L-fucose biosynthetic process"/>
    <property type="evidence" value="ECO:0007669"/>
    <property type="project" value="TreeGrafter"/>
</dbReference>
<dbReference type="EC" id="4.2.1.47" evidence="4"/>
<dbReference type="Proteomes" id="UP000281708">
    <property type="component" value="Unassembled WGS sequence"/>
</dbReference>
<evidence type="ECO:0000256" key="4">
    <source>
        <dbReference type="ARBA" id="ARBA00011989"/>
    </source>
</evidence>
<sequence>MVSFVTGVTGQDGSYLAEQLLAEGVEVHGLVHSAAAAEADEHVPSADVIVHEGDLADPARMRELMLQIQPDTVYNLAGISSVAFSWREPGLTARLSGVAALELMESALDVQTRTGQEVRFVQAASAEIFGQAEVSPQDELTPLRPVSPYGTAKAMAHLAAHVYRQRGLHAVSCILYNHESPRRPPRFVTRKITRAVALISQGHQDLLELGNLDARRDWGWAPDYVDAMVRAARHDEPLDYVVATGVAHSVRDFVRAAFSRVGIEDWRDLVSVDPDLVRPADAAEQCGDASRARTVLGWEPTVSFEDLVGRMVEVDLEEPGMPRQRSGGAT</sequence>
<dbReference type="AlphaFoldDB" id="A0A3L8NYK0"/>
<evidence type="ECO:0000259" key="7">
    <source>
        <dbReference type="Pfam" id="PF16363"/>
    </source>
</evidence>
<dbReference type="Gene3D" id="3.90.25.10">
    <property type="entry name" value="UDP-galactose 4-epimerase, domain 1"/>
    <property type="match status" value="1"/>
</dbReference>
<accession>A0A3L8NYK0</accession>
<comment type="cofactor">
    <cofactor evidence="2">
        <name>NADP(+)</name>
        <dbReference type="ChEBI" id="CHEBI:58349"/>
    </cofactor>
</comment>
<dbReference type="OrthoDB" id="9779041at2"/>
<evidence type="ECO:0000256" key="5">
    <source>
        <dbReference type="ARBA" id="ARBA00023239"/>
    </source>
</evidence>
<organism evidence="8 9">
    <name type="scientific">Nocardioides mangrovicus</name>
    <dbReference type="NCBI Taxonomy" id="2478913"/>
    <lineage>
        <taxon>Bacteria</taxon>
        <taxon>Bacillati</taxon>
        <taxon>Actinomycetota</taxon>
        <taxon>Actinomycetes</taxon>
        <taxon>Propionibacteriales</taxon>
        <taxon>Nocardioidaceae</taxon>
        <taxon>Nocardioides</taxon>
    </lineage>
</organism>